<evidence type="ECO:0000256" key="4">
    <source>
        <dbReference type="ARBA" id="ARBA00022452"/>
    </source>
</evidence>
<keyword evidence="10" id="KW-0998">Cell outer membrane</keyword>
<comment type="subunit">
    <text evidence="2">Homotrimer.</text>
</comment>
<evidence type="ECO:0000256" key="2">
    <source>
        <dbReference type="ARBA" id="ARBA00011233"/>
    </source>
</evidence>
<keyword evidence="14" id="KW-1185">Reference proteome</keyword>
<dbReference type="Proteomes" id="UP000295727">
    <property type="component" value="Chromosome 2"/>
</dbReference>
<dbReference type="GO" id="GO:0046930">
    <property type="term" value="C:pore complex"/>
    <property type="evidence" value="ECO:0007669"/>
    <property type="project" value="UniProtKB-KW"/>
</dbReference>
<reference evidence="13 14" key="1">
    <citation type="submission" date="2019-03" db="EMBL/GenBank/DDBJ databases">
        <title>Paraburkholderia sp. 7MH5, isolated from subtropical forest soil.</title>
        <authorList>
            <person name="Gao Z.-H."/>
            <person name="Qiu L.-H."/>
        </authorList>
    </citation>
    <scope>NUCLEOTIDE SEQUENCE [LARGE SCALE GENOMIC DNA]</scope>
    <source>
        <strain evidence="13 14">7MH5</strain>
    </source>
</reference>
<evidence type="ECO:0000256" key="8">
    <source>
        <dbReference type="ARBA" id="ARBA00023114"/>
    </source>
</evidence>
<keyword evidence="6 11" id="KW-0732">Signal</keyword>
<evidence type="ECO:0000256" key="1">
    <source>
        <dbReference type="ARBA" id="ARBA00004571"/>
    </source>
</evidence>
<dbReference type="GO" id="GO:0006811">
    <property type="term" value="P:monoatomic ion transport"/>
    <property type="evidence" value="ECO:0007669"/>
    <property type="project" value="UniProtKB-KW"/>
</dbReference>
<organism evidence="13 14">
    <name type="scientific">Paraburkholderia pallida</name>
    <dbReference type="NCBI Taxonomy" id="2547399"/>
    <lineage>
        <taxon>Bacteria</taxon>
        <taxon>Pseudomonadati</taxon>
        <taxon>Pseudomonadota</taxon>
        <taxon>Betaproteobacteria</taxon>
        <taxon>Burkholderiales</taxon>
        <taxon>Burkholderiaceae</taxon>
        <taxon>Paraburkholderia</taxon>
    </lineage>
</organism>
<dbReference type="AlphaFoldDB" id="A0A4V1AZP2"/>
<evidence type="ECO:0000256" key="5">
    <source>
        <dbReference type="ARBA" id="ARBA00022692"/>
    </source>
</evidence>
<accession>A0A4V1AZP2</accession>
<dbReference type="InterPro" id="IPR023614">
    <property type="entry name" value="Porin_dom_sf"/>
</dbReference>
<evidence type="ECO:0000256" key="10">
    <source>
        <dbReference type="ARBA" id="ARBA00023237"/>
    </source>
</evidence>
<dbReference type="GO" id="GO:0009279">
    <property type="term" value="C:cell outer membrane"/>
    <property type="evidence" value="ECO:0007669"/>
    <property type="project" value="UniProtKB-SubCell"/>
</dbReference>
<keyword evidence="9" id="KW-0472">Membrane</keyword>
<dbReference type="GO" id="GO:0015288">
    <property type="term" value="F:porin activity"/>
    <property type="evidence" value="ECO:0007669"/>
    <property type="project" value="UniProtKB-KW"/>
</dbReference>
<feature type="domain" description="Porin" evidence="12">
    <location>
        <begin position="7"/>
        <end position="342"/>
    </location>
</feature>
<evidence type="ECO:0000256" key="3">
    <source>
        <dbReference type="ARBA" id="ARBA00022448"/>
    </source>
</evidence>
<sequence length="381" mass="40627">MKKHYVALALSAGAAMHAHAQSTVTLYGIVDVGISYQTHTNPAGSSTWAMQQGNEGFLSGSRFGLTGKEDIGGGWYAGFTLENGFLANNGKLDQQGQLFGRQAFVKLGQQRYGELALGRQYTTANTMLYYVDPLGVGAAPTNSWQVFMTGQRYDNAVSYTGNYGPLQAIVEYAMGGIAGDTRARSSISAGLKYAQPSVTAIVDVQQTNDTQDRYARIYLAGVKVPAGPVDLYANYLHSDREAGFDSSNGGEDTASITSMASGSPTAAVAINRVFASHRRDDFFTVGAGWHIAPQWQLIGAGMYDRTLAQSFSGTRTTAYGVLDYSLSKRTDVYFAAAYERVTGGWAGLFGNTTTNAAAAGGAGLNGRNEQVSTFAGLRHRF</sequence>
<evidence type="ECO:0000256" key="6">
    <source>
        <dbReference type="ARBA" id="ARBA00022729"/>
    </source>
</evidence>
<dbReference type="InterPro" id="IPR033900">
    <property type="entry name" value="Gram_neg_porin_domain"/>
</dbReference>
<dbReference type="CDD" id="cd00342">
    <property type="entry name" value="gram_neg_porins"/>
    <property type="match status" value="1"/>
</dbReference>
<dbReference type="RefSeq" id="WP_134753181.1">
    <property type="nucleotide sequence ID" value="NZ_CP038149.1"/>
</dbReference>
<comment type="subcellular location">
    <subcellularLocation>
        <location evidence="1">Cell outer membrane</location>
        <topology evidence="1">Multi-pass membrane protein</topology>
    </subcellularLocation>
</comment>
<dbReference type="SUPFAM" id="SSF56935">
    <property type="entry name" value="Porins"/>
    <property type="match status" value="1"/>
</dbReference>
<dbReference type="OrthoDB" id="8982743at2"/>
<evidence type="ECO:0000313" key="14">
    <source>
        <dbReference type="Proteomes" id="UP000295727"/>
    </source>
</evidence>
<dbReference type="Gene3D" id="2.40.160.10">
    <property type="entry name" value="Porin"/>
    <property type="match status" value="1"/>
</dbReference>
<evidence type="ECO:0000256" key="9">
    <source>
        <dbReference type="ARBA" id="ARBA00023136"/>
    </source>
</evidence>
<keyword evidence="4" id="KW-1134">Transmembrane beta strand</keyword>
<dbReference type="KEGG" id="ppai:E1956_22865"/>
<evidence type="ECO:0000256" key="11">
    <source>
        <dbReference type="SAM" id="SignalP"/>
    </source>
</evidence>
<gene>
    <name evidence="13" type="ORF">E1956_22865</name>
</gene>
<evidence type="ECO:0000313" key="13">
    <source>
        <dbReference type="EMBL" id="QBQ99962.1"/>
    </source>
</evidence>
<keyword evidence="8" id="KW-0626">Porin</keyword>
<dbReference type="PANTHER" id="PTHR34501:SF9">
    <property type="entry name" value="MAJOR OUTER MEMBRANE PROTEIN P.IA"/>
    <property type="match status" value="1"/>
</dbReference>
<proteinExistence type="predicted"/>
<dbReference type="PANTHER" id="PTHR34501">
    <property type="entry name" value="PROTEIN YDDL-RELATED"/>
    <property type="match status" value="1"/>
</dbReference>
<protein>
    <submittedName>
        <fullName evidence="13">Porin</fullName>
    </submittedName>
</protein>
<evidence type="ECO:0000259" key="12">
    <source>
        <dbReference type="Pfam" id="PF13609"/>
    </source>
</evidence>
<feature type="signal peptide" evidence="11">
    <location>
        <begin position="1"/>
        <end position="20"/>
    </location>
</feature>
<feature type="chain" id="PRO_5020197825" evidence="11">
    <location>
        <begin position="21"/>
        <end position="381"/>
    </location>
</feature>
<dbReference type="Pfam" id="PF13609">
    <property type="entry name" value="Porin_4"/>
    <property type="match status" value="1"/>
</dbReference>
<dbReference type="InterPro" id="IPR050298">
    <property type="entry name" value="Gram-neg_bact_OMP"/>
</dbReference>
<evidence type="ECO:0000256" key="7">
    <source>
        <dbReference type="ARBA" id="ARBA00023065"/>
    </source>
</evidence>
<name>A0A4V1AZP2_9BURK</name>
<keyword evidence="5" id="KW-0812">Transmembrane</keyword>
<dbReference type="EMBL" id="CP038149">
    <property type="protein sequence ID" value="QBQ99962.1"/>
    <property type="molecule type" value="Genomic_DNA"/>
</dbReference>
<keyword evidence="3" id="KW-0813">Transport</keyword>
<keyword evidence="7" id="KW-0406">Ion transport</keyword>